<name>A0ABQ4SAS8_9HYPH</name>
<proteinExistence type="predicted"/>
<keyword evidence="4" id="KW-1185">Reference proteome</keyword>
<dbReference type="Proteomes" id="UP001055153">
    <property type="component" value="Unassembled WGS sequence"/>
</dbReference>
<evidence type="ECO:0000256" key="1">
    <source>
        <dbReference type="SAM" id="MobiDB-lite"/>
    </source>
</evidence>
<dbReference type="RefSeq" id="WP_238234146.1">
    <property type="nucleotide sequence ID" value="NZ_BPQQ01000012.1"/>
</dbReference>
<evidence type="ECO:0000313" key="3">
    <source>
        <dbReference type="EMBL" id="GJD99257.1"/>
    </source>
</evidence>
<evidence type="ECO:0000313" key="4">
    <source>
        <dbReference type="Proteomes" id="UP001055153"/>
    </source>
</evidence>
<reference evidence="3" key="1">
    <citation type="journal article" date="2021" name="Front. Microbiol.">
        <title>Comprehensive Comparative Genomics and Phenotyping of Methylobacterium Species.</title>
        <authorList>
            <person name="Alessa O."/>
            <person name="Ogura Y."/>
            <person name="Fujitani Y."/>
            <person name="Takami H."/>
            <person name="Hayashi T."/>
            <person name="Sahin N."/>
            <person name="Tani A."/>
        </authorList>
    </citation>
    <scope>NUCLEOTIDE SEQUENCE</scope>
    <source>
        <strain evidence="3">DSM 17168</strain>
    </source>
</reference>
<organism evidence="3 4">
    <name type="scientific">Methylobacterium isbiliense</name>
    <dbReference type="NCBI Taxonomy" id="315478"/>
    <lineage>
        <taxon>Bacteria</taxon>
        <taxon>Pseudomonadati</taxon>
        <taxon>Pseudomonadota</taxon>
        <taxon>Alphaproteobacteria</taxon>
        <taxon>Hyphomicrobiales</taxon>
        <taxon>Methylobacteriaceae</taxon>
        <taxon>Methylobacterium</taxon>
    </lineage>
</organism>
<evidence type="ECO:0000259" key="2">
    <source>
        <dbReference type="Pfam" id="PF03432"/>
    </source>
</evidence>
<dbReference type="Pfam" id="PF03432">
    <property type="entry name" value="Relaxase"/>
    <property type="match status" value="1"/>
</dbReference>
<feature type="region of interest" description="Disordered" evidence="1">
    <location>
        <begin position="404"/>
        <end position="426"/>
    </location>
</feature>
<protein>
    <recommendedName>
        <fullName evidence="2">MobA/VirD2-like nuclease domain-containing protein</fullName>
    </recommendedName>
</protein>
<sequence length="582" mass="62846">MIINCHPHGRTASATTTLVAHLLSTEGGQCVHLVRVRGSLAQTLAAAVKDFTRLRDGSRATVAFLHLTLSPARPWSGEQRDEAVARIRRALGAEQHGYALVEHAGKPRARGESGDTHWHILVCHVGPDGRALDTAFLHARLEAVRASLEVDFGEPLTASRRTDAVARRLRAMGRDDVAAAVEAIRPAPDALPRSGLTSATRARLARVGISAPTVRAEVLTAYERSDTGSGFKAALEELGLDLVPGDTPWVWLIRQDGHLIGAVDRLVGRSRAEVVARMTAPIGEPSPDRTAMRAAEPEQQAGSEVAPAGSPSPRPQVPAALGDRETPADTGEPPIGPGDRTTNTTPAGSASWPAAEDDVRGAAQIWTDRIAREREALEETLAELRCASPLPPCRHAERRQAQARLDAASAAERTAETALRHAQKSALAPRGIGARLRDTLARMTGGMTQGEAEIQAAAGALARARDARKAASDAVRQVREQIGQEAIAYEKLREREAVERAPAERGILWDLARLRDQQIVLERWPQLALKGRTAIEAAVDRLRRARVEDRREQWSADPRSPHARQMSSADEPPYRSPAPCRP</sequence>
<feature type="region of interest" description="Disordered" evidence="1">
    <location>
        <begin position="546"/>
        <end position="582"/>
    </location>
</feature>
<accession>A0ABQ4SAS8</accession>
<feature type="region of interest" description="Disordered" evidence="1">
    <location>
        <begin position="278"/>
        <end position="356"/>
    </location>
</feature>
<reference evidence="3" key="2">
    <citation type="submission" date="2021-08" db="EMBL/GenBank/DDBJ databases">
        <authorList>
            <person name="Tani A."/>
            <person name="Ola A."/>
            <person name="Ogura Y."/>
            <person name="Katsura K."/>
            <person name="Hayashi T."/>
        </authorList>
    </citation>
    <scope>NUCLEOTIDE SEQUENCE</scope>
    <source>
        <strain evidence="3">DSM 17168</strain>
    </source>
</reference>
<dbReference type="EMBL" id="BPQQ01000012">
    <property type="protein sequence ID" value="GJD99257.1"/>
    <property type="molecule type" value="Genomic_DNA"/>
</dbReference>
<feature type="domain" description="MobA/VirD2-like nuclease" evidence="2">
    <location>
        <begin position="35"/>
        <end position="153"/>
    </location>
</feature>
<dbReference type="InterPro" id="IPR005094">
    <property type="entry name" value="Endonuclease_MobA/VirD2"/>
</dbReference>
<gene>
    <name evidence="3" type="ORF">GMJLKIPL_1173</name>
</gene>
<comment type="caution">
    <text evidence="3">The sequence shown here is derived from an EMBL/GenBank/DDBJ whole genome shotgun (WGS) entry which is preliminary data.</text>
</comment>